<evidence type="ECO:0000256" key="7">
    <source>
        <dbReference type="ARBA" id="ARBA00022806"/>
    </source>
</evidence>
<dbReference type="Gene3D" id="3.40.50.300">
    <property type="entry name" value="P-loop containing nucleotide triphosphate hydrolases"/>
    <property type="match status" value="2"/>
</dbReference>
<gene>
    <name evidence="16" type="primary">Dbp80</name>
    <name evidence="16" type="ORF">TNCT_332531</name>
</gene>
<dbReference type="GO" id="GO:0016787">
    <property type="term" value="F:hydrolase activity"/>
    <property type="evidence" value="ECO:0007669"/>
    <property type="project" value="UniProtKB-KW"/>
</dbReference>
<evidence type="ECO:0000259" key="13">
    <source>
        <dbReference type="PROSITE" id="PS51192"/>
    </source>
</evidence>
<evidence type="ECO:0000256" key="1">
    <source>
        <dbReference type="ARBA" id="ARBA00004123"/>
    </source>
</evidence>
<evidence type="ECO:0000259" key="15">
    <source>
        <dbReference type="PROSITE" id="PS51195"/>
    </source>
</evidence>
<comment type="caution">
    <text evidence="16">The sequence shown here is derived from an EMBL/GenBank/DDBJ whole genome shotgun (WGS) entry which is preliminary data.</text>
</comment>
<dbReference type="SUPFAM" id="SSF52540">
    <property type="entry name" value="P-loop containing nucleoside triphosphate hydrolases"/>
    <property type="match status" value="1"/>
</dbReference>
<evidence type="ECO:0000259" key="14">
    <source>
        <dbReference type="PROSITE" id="PS51194"/>
    </source>
</evidence>
<name>A0A8X6LXH5_TRICU</name>
<keyword evidence="6" id="KW-0378">Hydrolase</keyword>
<dbReference type="InterPro" id="IPR001650">
    <property type="entry name" value="Helicase_C-like"/>
</dbReference>
<accession>A0A8X6LXH5</accession>
<dbReference type="Pfam" id="PF00270">
    <property type="entry name" value="DEAD"/>
    <property type="match status" value="1"/>
</dbReference>
<dbReference type="OrthoDB" id="10265785at2759"/>
<dbReference type="GO" id="GO:0005737">
    <property type="term" value="C:cytoplasm"/>
    <property type="evidence" value="ECO:0007669"/>
    <property type="project" value="UniProtKB-SubCell"/>
</dbReference>
<evidence type="ECO:0000256" key="4">
    <source>
        <dbReference type="ARBA" id="ARBA00022490"/>
    </source>
</evidence>
<feature type="domain" description="Helicase C-terminal" evidence="14">
    <location>
        <begin position="358"/>
        <end position="530"/>
    </location>
</feature>
<dbReference type="InterPro" id="IPR027417">
    <property type="entry name" value="P-loop_NTPase"/>
</dbReference>
<evidence type="ECO:0000256" key="3">
    <source>
        <dbReference type="ARBA" id="ARBA00012552"/>
    </source>
</evidence>
<dbReference type="Pfam" id="PF00271">
    <property type="entry name" value="Helicase_C"/>
    <property type="match status" value="1"/>
</dbReference>
<keyword evidence="10" id="KW-0539">Nucleus</keyword>
<dbReference type="PROSITE" id="PS51195">
    <property type="entry name" value="Q_MOTIF"/>
    <property type="match status" value="1"/>
</dbReference>
<protein>
    <recommendedName>
        <fullName evidence="3">RNA helicase</fullName>
        <ecNumber evidence="3">3.6.4.13</ecNumber>
    </recommendedName>
</protein>
<dbReference type="FunFam" id="3.40.50.300:FF:000318">
    <property type="entry name" value="ATP-dependent RNA helicase DDX19B"/>
    <property type="match status" value="1"/>
</dbReference>
<keyword evidence="9" id="KW-0694">RNA-binding</keyword>
<evidence type="ECO:0000256" key="9">
    <source>
        <dbReference type="ARBA" id="ARBA00022884"/>
    </source>
</evidence>
<dbReference type="PROSITE" id="PS51192">
    <property type="entry name" value="HELICASE_ATP_BIND_1"/>
    <property type="match status" value="1"/>
</dbReference>
<feature type="domain" description="DEAD-box RNA helicase Q" evidence="15">
    <location>
        <begin position="144"/>
        <end position="172"/>
    </location>
</feature>
<organism evidence="16 17">
    <name type="scientific">Trichonephila clavata</name>
    <name type="common">Joro spider</name>
    <name type="synonym">Nephila clavata</name>
    <dbReference type="NCBI Taxonomy" id="2740835"/>
    <lineage>
        <taxon>Eukaryota</taxon>
        <taxon>Metazoa</taxon>
        <taxon>Ecdysozoa</taxon>
        <taxon>Arthropoda</taxon>
        <taxon>Chelicerata</taxon>
        <taxon>Arachnida</taxon>
        <taxon>Araneae</taxon>
        <taxon>Araneomorphae</taxon>
        <taxon>Entelegynae</taxon>
        <taxon>Araneoidea</taxon>
        <taxon>Nephilidae</taxon>
        <taxon>Trichonephila</taxon>
    </lineage>
</organism>
<feature type="domain" description="Helicase ATP-binding" evidence="13">
    <location>
        <begin position="177"/>
        <end position="347"/>
    </location>
</feature>
<dbReference type="InterPro" id="IPR011545">
    <property type="entry name" value="DEAD/DEAH_box_helicase_dom"/>
</dbReference>
<comment type="catalytic activity">
    <reaction evidence="11">
        <text>ATP + H2O = ADP + phosphate + H(+)</text>
        <dbReference type="Rhea" id="RHEA:13065"/>
        <dbReference type="ChEBI" id="CHEBI:15377"/>
        <dbReference type="ChEBI" id="CHEBI:15378"/>
        <dbReference type="ChEBI" id="CHEBI:30616"/>
        <dbReference type="ChEBI" id="CHEBI:43474"/>
        <dbReference type="ChEBI" id="CHEBI:456216"/>
        <dbReference type="EC" id="3.6.4.13"/>
    </reaction>
</comment>
<evidence type="ECO:0000256" key="8">
    <source>
        <dbReference type="ARBA" id="ARBA00022840"/>
    </source>
</evidence>
<dbReference type="FunFam" id="3.40.50.300:FF:000849">
    <property type="entry name" value="ATP-dependent RNA helicase DBP5"/>
    <property type="match status" value="1"/>
</dbReference>
<evidence type="ECO:0000313" key="16">
    <source>
        <dbReference type="EMBL" id="GFR23649.1"/>
    </source>
</evidence>
<dbReference type="InterPro" id="IPR014001">
    <property type="entry name" value="Helicase_ATP-bd"/>
</dbReference>
<evidence type="ECO:0000256" key="11">
    <source>
        <dbReference type="ARBA" id="ARBA00047984"/>
    </source>
</evidence>
<dbReference type="SMART" id="SM00487">
    <property type="entry name" value="DEXDc"/>
    <property type="match status" value="1"/>
</dbReference>
<sequence>MPTEPRSRVGFVTMSANRTMTTAYEDWGFLAELQVRNLNDSFKSYDLIKNATQDFLTQTPVTKKYNGLEEKQKAVWNSNSVAFSFNSPPVTEEMNESEDQSHEKSLSLAEISVMQKVLRCHLLESSHEVEVLRRDKRSPLYSVKSFEQLQLPPNLLKGVYGMGFNAPSKIQETTLPLLFADPPVNLIAQSQSGTGKTAAFVLACLGRIRVELRYPQVLILSPTYELAMQTGQVAQKMAQFCSGIEFRFAVKGQMLPKGYNITEHILIGTPGKVFDWGRRYRHFDFQKLSIFVLDEADIMISIQGHHDQCVRIHRMLWNNCQTILFSATYSAEVMEFAEMIISDPIIIRLKREEETLENVKQYYIECNSIHKKYSALINIYGVLSIGQAIIFCRTIRTASWLGNKMSEDGHSVGYLSSELSMEDRLNTVTRFREGKEKVLITTNVCARGIDIEQVTIVVNFDLPVTVKREADRETYLHRIGRSGRFGKRGIAINMVESDSDLQVLKTIEDHFGRKIFKLNADDVDALEELNT</sequence>
<dbReference type="CDD" id="cd18787">
    <property type="entry name" value="SF2_C_DEAD"/>
    <property type="match status" value="1"/>
</dbReference>
<evidence type="ECO:0000256" key="10">
    <source>
        <dbReference type="ARBA" id="ARBA00023242"/>
    </source>
</evidence>
<evidence type="ECO:0000313" key="17">
    <source>
        <dbReference type="Proteomes" id="UP000887116"/>
    </source>
</evidence>
<keyword evidence="17" id="KW-1185">Reference proteome</keyword>
<dbReference type="GO" id="GO:0003724">
    <property type="term" value="F:RNA helicase activity"/>
    <property type="evidence" value="ECO:0007669"/>
    <property type="project" value="UniProtKB-EC"/>
</dbReference>
<keyword evidence="7 16" id="KW-0347">Helicase</keyword>
<dbReference type="InterPro" id="IPR014014">
    <property type="entry name" value="RNA_helicase_DEAD_Q_motif"/>
</dbReference>
<dbReference type="PANTHER" id="PTHR47958">
    <property type="entry name" value="ATP-DEPENDENT RNA HELICASE DBP3"/>
    <property type="match status" value="1"/>
</dbReference>
<dbReference type="GO" id="GO:0003723">
    <property type="term" value="F:RNA binding"/>
    <property type="evidence" value="ECO:0007669"/>
    <property type="project" value="UniProtKB-KW"/>
</dbReference>
<dbReference type="GO" id="GO:0005524">
    <property type="term" value="F:ATP binding"/>
    <property type="evidence" value="ECO:0007669"/>
    <property type="project" value="UniProtKB-KW"/>
</dbReference>
<evidence type="ECO:0000256" key="5">
    <source>
        <dbReference type="ARBA" id="ARBA00022741"/>
    </source>
</evidence>
<reference evidence="16" key="1">
    <citation type="submission" date="2020-07" db="EMBL/GenBank/DDBJ databases">
        <title>Multicomponent nature underlies the extraordinary mechanical properties of spider dragline silk.</title>
        <authorList>
            <person name="Kono N."/>
            <person name="Nakamura H."/>
            <person name="Mori M."/>
            <person name="Yoshida Y."/>
            <person name="Ohtoshi R."/>
            <person name="Malay A.D."/>
            <person name="Moran D.A.P."/>
            <person name="Tomita M."/>
            <person name="Numata K."/>
            <person name="Arakawa K."/>
        </authorList>
    </citation>
    <scope>NUCLEOTIDE SEQUENCE</scope>
</reference>
<keyword evidence="5" id="KW-0547">Nucleotide-binding</keyword>
<dbReference type="SMART" id="SM00490">
    <property type="entry name" value="HELICc"/>
    <property type="match status" value="1"/>
</dbReference>
<dbReference type="EMBL" id="BMAO01008467">
    <property type="protein sequence ID" value="GFR23649.1"/>
    <property type="molecule type" value="Genomic_DNA"/>
</dbReference>
<feature type="short sequence motif" description="Q motif" evidence="12">
    <location>
        <begin position="144"/>
        <end position="172"/>
    </location>
</feature>
<keyword evidence="4" id="KW-0963">Cytoplasm</keyword>
<dbReference type="AlphaFoldDB" id="A0A8X6LXH5"/>
<dbReference type="EC" id="3.6.4.13" evidence="3"/>
<evidence type="ECO:0000256" key="12">
    <source>
        <dbReference type="PROSITE-ProRule" id="PRU00552"/>
    </source>
</evidence>
<dbReference type="PROSITE" id="PS51194">
    <property type="entry name" value="HELICASE_CTER"/>
    <property type="match status" value="1"/>
</dbReference>
<keyword evidence="8" id="KW-0067">ATP-binding</keyword>
<evidence type="ECO:0000256" key="6">
    <source>
        <dbReference type="ARBA" id="ARBA00022801"/>
    </source>
</evidence>
<dbReference type="GO" id="GO:0005634">
    <property type="term" value="C:nucleus"/>
    <property type="evidence" value="ECO:0007669"/>
    <property type="project" value="UniProtKB-SubCell"/>
</dbReference>
<comment type="subcellular location">
    <subcellularLocation>
        <location evidence="2">Cytoplasm</location>
    </subcellularLocation>
    <subcellularLocation>
        <location evidence="1">Nucleus</location>
    </subcellularLocation>
</comment>
<proteinExistence type="predicted"/>
<evidence type="ECO:0000256" key="2">
    <source>
        <dbReference type="ARBA" id="ARBA00004496"/>
    </source>
</evidence>
<dbReference type="Proteomes" id="UP000887116">
    <property type="component" value="Unassembled WGS sequence"/>
</dbReference>